<dbReference type="OrthoDB" id="3476350at2"/>
<dbReference type="InterPro" id="IPR050267">
    <property type="entry name" value="Anti-sigma-factor_SerPK"/>
</dbReference>
<evidence type="ECO:0000256" key="1">
    <source>
        <dbReference type="ARBA" id="ARBA00022527"/>
    </source>
</evidence>
<dbReference type="InterPro" id="IPR036890">
    <property type="entry name" value="HATPase_C_sf"/>
</dbReference>
<proteinExistence type="predicted"/>
<gene>
    <name evidence="3" type="ORF">FCI23_14265</name>
</gene>
<keyword evidence="1" id="KW-0418">Kinase</keyword>
<keyword evidence="1" id="KW-0808">Transferase</keyword>
<comment type="caution">
    <text evidence="3">The sequence shown here is derived from an EMBL/GenBank/DDBJ whole genome shotgun (WGS) entry which is preliminary data.</text>
</comment>
<keyword evidence="1" id="KW-0723">Serine/threonine-protein kinase</keyword>
<dbReference type="EMBL" id="SUMC01000010">
    <property type="protein sequence ID" value="TKA11102.1"/>
    <property type="molecule type" value="Genomic_DNA"/>
</dbReference>
<dbReference type="GO" id="GO:0005524">
    <property type="term" value="F:ATP binding"/>
    <property type="evidence" value="ECO:0007669"/>
    <property type="project" value="UniProtKB-KW"/>
</dbReference>
<feature type="domain" description="Histidine kinase/HSP90-like ATPase" evidence="2">
    <location>
        <begin position="22"/>
        <end position="116"/>
    </location>
</feature>
<dbReference type="Gene3D" id="3.30.565.10">
    <property type="entry name" value="Histidine kinase-like ATPase, C-terminal domain"/>
    <property type="match status" value="1"/>
</dbReference>
<dbReference type="Proteomes" id="UP000305778">
    <property type="component" value="Unassembled WGS sequence"/>
</dbReference>
<dbReference type="Pfam" id="PF13581">
    <property type="entry name" value="HATPase_c_2"/>
    <property type="match status" value="1"/>
</dbReference>
<accession>A0A4U0SMT0</accession>
<reference evidence="3 4" key="1">
    <citation type="submission" date="2019-04" db="EMBL/GenBank/DDBJ databases">
        <title>Streptomyces oryziradicis sp. nov., a novel actinomycete isolated from rhizosphere soil of rice (Oryza sativa L.).</title>
        <authorList>
            <person name="Li C."/>
        </authorList>
    </citation>
    <scope>NUCLEOTIDE SEQUENCE [LARGE SCALE GENOMIC DNA]</scope>
    <source>
        <strain evidence="3 4">NEAU-C40</strain>
    </source>
</reference>
<protein>
    <submittedName>
        <fullName evidence="3">ATP-binding protein</fullName>
    </submittedName>
</protein>
<evidence type="ECO:0000313" key="3">
    <source>
        <dbReference type="EMBL" id="TKA11102.1"/>
    </source>
</evidence>
<keyword evidence="4" id="KW-1185">Reference proteome</keyword>
<dbReference type="PANTHER" id="PTHR35526">
    <property type="entry name" value="ANTI-SIGMA-F FACTOR RSBW-RELATED"/>
    <property type="match status" value="1"/>
</dbReference>
<organism evidence="3 4">
    <name type="scientific">Actinacidiphila oryziradicis</name>
    <dbReference type="NCBI Taxonomy" id="2571141"/>
    <lineage>
        <taxon>Bacteria</taxon>
        <taxon>Bacillati</taxon>
        <taxon>Actinomycetota</taxon>
        <taxon>Actinomycetes</taxon>
        <taxon>Kitasatosporales</taxon>
        <taxon>Streptomycetaceae</taxon>
        <taxon>Actinacidiphila</taxon>
    </lineage>
</organism>
<sequence>MDYPPTTTLVGEVFLPCDEQASGQARRILSATLDVWGLGHLFETASTVLAELVSNAVRHAGGRQIGLTLWRRLTLVHISVRDCSRALPCLIMTGPFPTTAESGRGLQLVAALTFRWGTELLPGGKRVWAEIAV</sequence>
<dbReference type="InterPro" id="IPR003594">
    <property type="entry name" value="HATPase_dom"/>
</dbReference>
<name>A0A4U0SMT0_9ACTN</name>
<dbReference type="RefSeq" id="WP_136723991.1">
    <property type="nucleotide sequence ID" value="NZ_SUMC01000010.1"/>
</dbReference>
<keyword evidence="3" id="KW-0547">Nucleotide-binding</keyword>
<dbReference type="AlphaFoldDB" id="A0A4U0SMT0"/>
<evidence type="ECO:0000313" key="4">
    <source>
        <dbReference type="Proteomes" id="UP000305778"/>
    </source>
</evidence>
<evidence type="ECO:0000259" key="2">
    <source>
        <dbReference type="Pfam" id="PF13581"/>
    </source>
</evidence>
<dbReference type="GO" id="GO:0004674">
    <property type="term" value="F:protein serine/threonine kinase activity"/>
    <property type="evidence" value="ECO:0007669"/>
    <property type="project" value="UniProtKB-KW"/>
</dbReference>
<keyword evidence="3" id="KW-0067">ATP-binding</keyword>
<dbReference type="PANTHER" id="PTHR35526:SF3">
    <property type="entry name" value="ANTI-SIGMA-F FACTOR RSBW"/>
    <property type="match status" value="1"/>
</dbReference>
<dbReference type="CDD" id="cd16936">
    <property type="entry name" value="HATPase_RsbW-like"/>
    <property type="match status" value="1"/>
</dbReference>
<dbReference type="SUPFAM" id="SSF55874">
    <property type="entry name" value="ATPase domain of HSP90 chaperone/DNA topoisomerase II/histidine kinase"/>
    <property type="match status" value="1"/>
</dbReference>